<keyword evidence="7" id="KW-0812">Transmembrane</keyword>
<proteinExistence type="predicted"/>
<dbReference type="GO" id="GO:0004674">
    <property type="term" value="F:protein serine/threonine kinase activity"/>
    <property type="evidence" value="ECO:0007669"/>
    <property type="project" value="UniProtKB-EC"/>
</dbReference>
<protein>
    <submittedName>
        <fullName evidence="9">Serine/threonine-protein kinase</fullName>
        <ecNumber evidence="9">2.7.11.1</ecNumber>
    </submittedName>
</protein>
<feature type="region of interest" description="Disordered" evidence="6">
    <location>
        <begin position="288"/>
        <end position="317"/>
    </location>
</feature>
<keyword evidence="7" id="KW-0472">Membrane</keyword>
<dbReference type="SMART" id="SM00220">
    <property type="entry name" value="S_TKc"/>
    <property type="match status" value="1"/>
</dbReference>
<dbReference type="Gene3D" id="1.10.510.10">
    <property type="entry name" value="Transferase(Phosphotransferase) domain 1"/>
    <property type="match status" value="1"/>
</dbReference>
<dbReference type="InterPro" id="IPR017441">
    <property type="entry name" value="Protein_kinase_ATP_BS"/>
</dbReference>
<sequence length="935" mass="101277">MTTKICPVCHAPIPAHAPGGLCPACLLRDAEDPPESGRATPSIEEVAAAFPTLEVLEKIGQGGMGVVFKARQPALDRIVALKILLPELGRDPAFAERFAREARVLGKLNHPNIVMVFEHGESGGFFYLLMEYVDGVNLRQAMRAGRFTPEQALALVPGICDALQAAHAQGVWHRDIKPENILLDAAGRVKIADFGIARIVGDPARDFTLTRTGNALGSVAYMAPEQHEKPHEVDHRADIYSLGVVIYEMLTGELPLGRFPAPSRRAEVNAQIDEIVLRTLEKERELRQQSAGEVKTDVQDAAAGTSRSAPAVSSPGRPSQLLRWSSMLLFGAGLLLVAAYVVGDPIRVATESNDWFPFEAAALIGAPFQGTLNTMAVFLGLSAVFGGLGLLGCLGCLLDRILVRRPQGPFLEPDKLTVWSLGLFLGGALLFVATTLFTSGSNQGILLALALTAVVAGYIGSLMALNRMRSGRISRIWRPGLRFIVWTPPSLLILGLAVALLRPSSFTATSQRRAQDARRAADEKVHQAELTAAPDRSFGPIIERIIPSPAAGVPCLLDFDTGEFISPPEALAEKLRKGEAAIGVDDLAWLRTSGADAGINSPAISLRLFEGAANSSKPDGGMTLRFDDWTPSRVIANWNNSYEGQHRFDTPDRTFYATPAFSPDAMAFITREGGMGVLEVFGSSVNPPGVKIRYRLIKGLTDTHPSNTGAAGRGPHPAIELPAESAEDVFRKMNSAANASDGDEFVKWLSRRKYPDGRTEGPVTWLTNWFFGDIRYLKRGNDPATEIFAPGKPSTTILWAGIAKPDGKIDYREFVFCMEDGVWRYEVNLPPRYRPHCRIEFQPPNGDAAAILKTHLDPMSTLIRVAGSKSQFDVVVGSGEAENSVVLTNSGAEWLQKSLKTVGLSDSFKIITPAEKPSKPWEGEDEPPPSEKPSR</sequence>
<reference evidence="9 10" key="1">
    <citation type="submission" date="2024-04" db="EMBL/GenBank/DDBJ databases">
        <title>Luteolibacter sp. isolated from soil.</title>
        <authorList>
            <person name="An J."/>
        </authorList>
    </citation>
    <scope>NUCLEOTIDE SEQUENCE [LARGE SCALE GENOMIC DNA]</scope>
    <source>
        <strain evidence="9 10">Y139</strain>
    </source>
</reference>
<feature type="transmembrane region" description="Helical" evidence="7">
    <location>
        <begin position="483"/>
        <end position="501"/>
    </location>
</feature>
<dbReference type="InterPro" id="IPR011009">
    <property type="entry name" value="Kinase-like_dom_sf"/>
</dbReference>
<name>A0ABU9B3L6_9BACT</name>
<dbReference type="PANTHER" id="PTHR43289">
    <property type="entry name" value="MITOGEN-ACTIVATED PROTEIN KINASE KINASE KINASE 20-RELATED"/>
    <property type="match status" value="1"/>
</dbReference>
<dbReference type="Pfam" id="PF00069">
    <property type="entry name" value="Pkinase"/>
    <property type="match status" value="1"/>
</dbReference>
<evidence type="ECO:0000256" key="2">
    <source>
        <dbReference type="ARBA" id="ARBA00022741"/>
    </source>
</evidence>
<keyword evidence="1 9" id="KW-0808">Transferase</keyword>
<dbReference type="CDD" id="cd14014">
    <property type="entry name" value="STKc_PknB_like"/>
    <property type="match status" value="1"/>
</dbReference>
<feature type="region of interest" description="Disordered" evidence="6">
    <location>
        <begin position="911"/>
        <end position="935"/>
    </location>
</feature>
<feature type="transmembrane region" description="Helical" evidence="7">
    <location>
        <begin position="444"/>
        <end position="463"/>
    </location>
</feature>
<organism evidence="9 10">
    <name type="scientific">Luteolibacter soli</name>
    <dbReference type="NCBI Taxonomy" id="3135280"/>
    <lineage>
        <taxon>Bacteria</taxon>
        <taxon>Pseudomonadati</taxon>
        <taxon>Verrucomicrobiota</taxon>
        <taxon>Verrucomicrobiia</taxon>
        <taxon>Verrucomicrobiales</taxon>
        <taxon>Verrucomicrobiaceae</taxon>
        <taxon>Luteolibacter</taxon>
    </lineage>
</organism>
<feature type="domain" description="Protein kinase" evidence="8">
    <location>
        <begin position="53"/>
        <end position="322"/>
    </location>
</feature>
<comment type="caution">
    <text evidence="9">The sequence shown here is derived from an EMBL/GenBank/DDBJ whole genome shotgun (WGS) entry which is preliminary data.</text>
</comment>
<evidence type="ECO:0000313" key="10">
    <source>
        <dbReference type="Proteomes" id="UP001371305"/>
    </source>
</evidence>
<evidence type="ECO:0000313" key="9">
    <source>
        <dbReference type="EMBL" id="MEK7953852.1"/>
    </source>
</evidence>
<feature type="binding site" evidence="5">
    <location>
        <position position="82"/>
    </location>
    <ligand>
        <name>ATP</name>
        <dbReference type="ChEBI" id="CHEBI:30616"/>
    </ligand>
</feature>
<dbReference type="EMBL" id="JBBUKT010000014">
    <property type="protein sequence ID" value="MEK7953852.1"/>
    <property type="molecule type" value="Genomic_DNA"/>
</dbReference>
<keyword evidence="3 9" id="KW-0418">Kinase</keyword>
<evidence type="ECO:0000256" key="4">
    <source>
        <dbReference type="ARBA" id="ARBA00022840"/>
    </source>
</evidence>
<gene>
    <name evidence="9" type="ORF">WKV53_25270</name>
</gene>
<evidence type="ECO:0000256" key="7">
    <source>
        <dbReference type="SAM" id="Phobius"/>
    </source>
</evidence>
<keyword evidence="10" id="KW-1185">Reference proteome</keyword>
<feature type="transmembrane region" description="Helical" evidence="7">
    <location>
        <begin position="375"/>
        <end position="398"/>
    </location>
</feature>
<evidence type="ECO:0000259" key="8">
    <source>
        <dbReference type="PROSITE" id="PS50011"/>
    </source>
</evidence>
<dbReference type="InterPro" id="IPR000719">
    <property type="entry name" value="Prot_kinase_dom"/>
</dbReference>
<evidence type="ECO:0000256" key="1">
    <source>
        <dbReference type="ARBA" id="ARBA00022679"/>
    </source>
</evidence>
<dbReference type="PROSITE" id="PS00107">
    <property type="entry name" value="PROTEIN_KINASE_ATP"/>
    <property type="match status" value="1"/>
</dbReference>
<dbReference type="EC" id="2.7.11.1" evidence="9"/>
<keyword evidence="7" id="KW-1133">Transmembrane helix</keyword>
<dbReference type="RefSeq" id="WP_341407619.1">
    <property type="nucleotide sequence ID" value="NZ_JBBUKT010000014.1"/>
</dbReference>
<evidence type="ECO:0000256" key="5">
    <source>
        <dbReference type="PROSITE-ProRule" id="PRU10141"/>
    </source>
</evidence>
<dbReference type="InterPro" id="IPR008271">
    <property type="entry name" value="Ser/Thr_kinase_AS"/>
</dbReference>
<accession>A0ABU9B3L6</accession>
<keyword evidence="2 5" id="KW-0547">Nucleotide-binding</keyword>
<dbReference type="SUPFAM" id="SSF56112">
    <property type="entry name" value="Protein kinase-like (PK-like)"/>
    <property type="match status" value="1"/>
</dbReference>
<keyword evidence="4 5" id="KW-0067">ATP-binding</keyword>
<dbReference type="PROSITE" id="PS50011">
    <property type="entry name" value="PROTEIN_KINASE_DOM"/>
    <property type="match status" value="1"/>
</dbReference>
<feature type="transmembrane region" description="Helical" evidence="7">
    <location>
        <begin position="321"/>
        <end position="342"/>
    </location>
</feature>
<dbReference type="PROSITE" id="PS00108">
    <property type="entry name" value="PROTEIN_KINASE_ST"/>
    <property type="match status" value="1"/>
</dbReference>
<evidence type="ECO:0000256" key="6">
    <source>
        <dbReference type="SAM" id="MobiDB-lite"/>
    </source>
</evidence>
<dbReference type="Proteomes" id="UP001371305">
    <property type="component" value="Unassembled WGS sequence"/>
</dbReference>
<evidence type="ECO:0000256" key="3">
    <source>
        <dbReference type="ARBA" id="ARBA00022777"/>
    </source>
</evidence>
<dbReference type="Gene3D" id="3.30.200.20">
    <property type="entry name" value="Phosphorylase Kinase, domain 1"/>
    <property type="match status" value="1"/>
</dbReference>
<dbReference type="PANTHER" id="PTHR43289:SF6">
    <property type="entry name" value="SERINE_THREONINE-PROTEIN KINASE NEKL-3"/>
    <property type="match status" value="1"/>
</dbReference>
<feature type="transmembrane region" description="Helical" evidence="7">
    <location>
        <begin position="418"/>
        <end position="438"/>
    </location>
</feature>